<evidence type="ECO:0000256" key="4">
    <source>
        <dbReference type="ARBA" id="ARBA00022475"/>
    </source>
</evidence>
<evidence type="ECO:0000256" key="2">
    <source>
        <dbReference type="ARBA" id="ARBA00007935"/>
    </source>
</evidence>
<keyword evidence="7 8" id="KW-0472">Membrane</keyword>
<feature type="transmembrane region" description="Helical" evidence="8">
    <location>
        <begin position="308"/>
        <end position="325"/>
    </location>
</feature>
<dbReference type="AlphaFoldDB" id="A0A8K1ZZZ1"/>
<dbReference type="EMBL" id="WVIC01000052">
    <property type="protein sequence ID" value="NCJ08430.1"/>
    <property type="molecule type" value="Genomic_DNA"/>
</dbReference>
<dbReference type="GO" id="GO:0005886">
    <property type="term" value="C:plasma membrane"/>
    <property type="evidence" value="ECO:0007669"/>
    <property type="project" value="UniProtKB-SubCell"/>
</dbReference>
<dbReference type="InterPro" id="IPR037294">
    <property type="entry name" value="ABC_BtuC-like"/>
</dbReference>
<dbReference type="GO" id="GO:0022857">
    <property type="term" value="F:transmembrane transporter activity"/>
    <property type="evidence" value="ECO:0007669"/>
    <property type="project" value="InterPro"/>
</dbReference>
<accession>A0A8K1ZZZ1</accession>
<feature type="transmembrane region" description="Helical" evidence="8">
    <location>
        <begin position="278"/>
        <end position="301"/>
    </location>
</feature>
<dbReference type="Gene3D" id="1.10.3470.10">
    <property type="entry name" value="ABC transporter involved in vitamin B12 uptake, BtuC"/>
    <property type="match status" value="1"/>
</dbReference>
<dbReference type="Proteomes" id="UP000607397">
    <property type="component" value="Unassembled WGS sequence"/>
</dbReference>
<dbReference type="FunFam" id="1.10.3470.10:FF:000001">
    <property type="entry name" value="Vitamin B12 ABC transporter permease BtuC"/>
    <property type="match status" value="1"/>
</dbReference>
<evidence type="ECO:0000256" key="6">
    <source>
        <dbReference type="ARBA" id="ARBA00022989"/>
    </source>
</evidence>
<name>A0A8K1ZZZ1_9CYAN</name>
<dbReference type="Pfam" id="PF01032">
    <property type="entry name" value="FecCD"/>
    <property type="match status" value="1"/>
</dbReference>
<dbReference type="RefSeq" id="WP_161826903.1">
    <property type="nucleotide sequence ID" value="NZ_WVIC01000052.1"/>
</dbReference>
<keyword evidence="6 8" id="KW-1133">Transmembrane helix</keyword>
<dbReference type="InterPro" id="IPR000522">
    <property type="entry name" value="ABC_transptr_permease_BtuC"/>
</dbReference>
<dbReference type="SUPFAM" id="SSF81345">
    <property type="entry name" value="ABC transporter involved in vitamin B12 uptake, BtuC"/>
    <property type="match status" value="1"/>
</dbReference>
<evidence type="ECO:0000256" key="7">
    <source>
        <dbReference type="ARBA" id="ARBA00023136"/>
    </source>
</evidence>
<feature type="transmembrane region" description="Helical" evidence="8">
    <location>
        <begin position="148"/>
        <end position="170"/>
    </location>
</feature>
<evidence type="ECO:0000256" key="8">
    <source>
        <dbReference type="SAM" id="Phobius"/>
    </source>
</evidence>
<gene>
    <name evidence="9" type="ORF">GS597_18335</name>
</gene>
<comment type="similarity">
    <text evidence="2">Belongs to the binding-protein-dependent transport system permease family. FecCD subfamily.</text>
</comment>
<feature type="transmembrane region" description="Helical" evidence="8">
    <location>
        <begin position="190"/>
        <end position="211"/>
    </location>
</feature>
<proteinExistence type="inferred from homology"/>
<comment type="subcellular location">
    <subcellularLocation>
        <location evidence="1">Cell membrane</location>
        <topology evidence="1">Multi-pass membrane protein</topology>
    </subcellularLocation>
</comment>
<keyword evidence="4" id="KW-1003">Cell membrane</keyword>
<dbReference type="PANTHER" id="PTHR30472">
    <property type="entry name" value="FERRIC ENTEROBACTIN TRANSPORT SYSTEM PERMEASE PROTEIN"/>
    <property type="match status" value="1"/>
</dbReference>
<dbReference type="CDD" id="cd06550">
    <property type="entry name" value="TM_ABC_iron-siderophores_like"/>
    <property type="match status" value="1"/>
</dbReference>
<keyword evidence="5 8" id="KW-0812">Transmembrane</keyword>
<dbReference type="PANTHER" id="PTHR30472:SF1">
    <property type="entry name" value="FE(3+) DICITRATE TRANSPORT SYSTEM PERMEASE PROTEIN FECC-RELATED"/>
    <property type="match status" value="1"/>
</dbReference>
<feature type="transmembrane region" description="Helical" evidence="8">
    <location>
        <begin position="118"/>
        <end position="136"/>
    </location>
</feature>
<reference evidence="9" key="1">
    <citation type="submission" date="2019-12" db="EMBL/GenBank/DDBJ databases">
        <title>High-Quality draft genome sequences of three cyanobacteria isolated from the limestone walls of the Old Cathedral of Coimbra.</title>
        <authorList>
            <person name="Tiago I."/>
            <person name="Soares F."/>
            <person name="Portugal A."/>
        </authorList>
    </citation>
    <scope>NUCLEOTIDE SEQUENCE [LARGE SCALE GENOMIC DNA]</scope>
    <source>
        <strain evidence="9">C</strain>
    </source>
</reference>
<feature type="transmembrane region" description="Helical" evidence="8">
    <location>
        <begin position="62"/>
        <end position="82"/>
    </location>
</feature>
<evidence type="ECO:0000256" key="3">
    <source>
        <dbReference type="ARBA" id="ARBA00022448"/>
    </source>
</evidence>
<feature type="transmembrane region" description="Helical" evidence="8">
    <location>
        <begin position="94"/>
        <end position="112"/>
    </location>
</feature>
<evidence type="ECO:0000256" key="1">
    <source>
        <dbReference type="ARBA" id="ARBA00004651"/>
    </source>
</evidence>
<keyword evidence="3" id="KW-0813">Transport</keyword>
<keyword evidence="10" id="KW-1185">Reference proteome</keyword>
<sequence length="331" mass="34351">MLQIRSSLYRPLGLGIGLGLLVLSLLGSLLLGAADIHPQRVWAAIFDFDGSTEHLIIRTVRLPRALLAAGVGSALAVAGTLVQGLTRNPLADPGILGISAGASLAMVMAIFWGYGGAVGFAFAGAAIAAVTVYWLGSLGRSGLTPLKLIIAGAALSYLLGALTTGILLLSQRTLDEIRFWLAGSLAGQNLESLGTMVPYLAMGLFLGLLLGRPLTLLNLGEDVAQGLGLQTIWVKGAAAVAVVLLAGTSVALAGPIGFVGLVVPHMVRFGVGTDYRWIVPYAMILGGILLSVADIAARLLIRPQELPVGIVMGLLGAPFFIYLARSRRKQT</sequence>
<evidence type="ECO:0000313" key="10">
    <source>
        <dbReference type="Proteomes" id="UP000607397"/>
    </source>
</evidence>
<dbReference type="GO" id="GO:0033214">
    <property type="term" value="P:siderophore-iron import into cell"/>
    <property type="evidence" value="ECO:0007669"/>
    <property type="project" value="TreeGrafter"/>
</dbReference>
<feature type="transmembrane region" description="Helical" evidence="8">
    <location>
        <begin position="232"/>
        <end position="258"/>
    </location>
</feature>
<evidence type="ECO:0000313" key="9">
    <source>
        <dbReference type="EMBL" id="NCJ08430.1"/>
    </source>
</evidence>
<comment type="caution">
    <text evidence="9">The sequence shown here is derived from an EMBL/GenBank/DDBJ whole genome shotgun (WGS) entry which is preliminary data.</text>
</comment>
<protein>
    <submittedName>
        <fullName evidence="9">Iron chelate uptake ABC transporter family permease subunit</fullName>
    </submittedName>
</protein>
<organism evidence="9 10">
    <name type="scientific">Petrachloros mirabilis ULC683</name>
    <dbReference type="NCBI Taxonomy" id="2781853"/>
    <lineage>
        <taxon>Bacteria</taxon>
        <taxon>Bacillati</taxon>
        <taxon>Cyanobacteriota</taxon>
        <taxon>Cyanophyceae</taxon>
        <taxon>Synechococcales</taxon>
        <taxon>Petrachlorosaceae</taxon>
        <taxon>Petrachloros</taxon>
        <taxon>Petrachloros mirabilis</taxon>
    </lineage>
</organism>
<evidence type="ECO:0000256" key="5">
    <source>
        <dbReference type="ARBA" id="ARBA00022692"/>
    </source>
</evidence>